<dbReference type="EMBL" id="CM042038">
    <property type="protein sequence ID" value="KAI3733238.1"/>
    <property type="molecule type" value="Genomic_DNA"/>
</dbReference>
<reference evidence="1 2" key="2">
    <citation type="journal article" date="2022" name="Mol. Ecol. Resour.">
        <title>The genomes of chicory, endive, great burdock and yacon provide insights into Asteraceae paleo-polyploidization history and plant inulin production.</title>
        <authorList>
            <person name="Fan W."/>
            <person name="Wang S."/>
            <person name="Wang H."/>
            <person name="Wang A."/>
            <person name="Jiang F."/>
            <person name="Liu H."/>
            <person name="Zhao H."/>
            <person name="Xu D."/>
            <person name="Zhang Y."/>
        </authorList>
    </citation>
    <scope>NUCLEOTIDE SEQUENCE [LARGE SCALE GENOMIC DNA]</scope>
    <source>
        <strain evidence="2">cv. Yunnan</strain>
        <tissue evidence="1">Leaves</tissue>
    </source>
</reference>
<protein>
    <submittedName>
        <fullName evidence="1">Uncharacterized protein</fullName>
    </submittedName>
</protein>
<name>A0ACB9CG15_9ASTR</name>
<reference evidence="2" key="1">
    <citation type="journal article" date="2022" name="Mol. Ecol. Resour.">
        <title>The genomes of chicory, endive, great burdock and yacon provide insights into Asteraceae palaeo-polyploidization history and plant inulin production.</title>
        <authorList>
            <person name="Fan W."/>
            <person name="Wang S."/>
            <person name="Wang H."/>
            <person name="Wang A."/>
            <person name="Jiang F."/>
            <person name="Liu H."/>
            <person name="Zhao H."/>
            <person name="Xu D."/>
            <person name="Zhang Y."/>
        </authorList>
    </citation>
    <scope>NUCLEOTIDE SEQUENCE [LARGE SCALE GENOMIC DNA]</scope>
    <source>
        <strain evidence="2">cv. Yunnan</strain>
    </source>
</reference>
<gene>
    <name evidence="1" type="ORF">L1987_64458</name>
</gene>
<keyword evidence="2" id="KW-1185">Reference proteome</keyword>
<evidence type="ECO:0000313" key="2">
    <source>
        <dbReference type="Proteomes" id="UP001056120"/>
    </source>
</evidence>
<proteinExistence type="predicted"/>
<sequence>MKEKKEKKKKREDGCSGNDEGKGDDDDGDGDNNEGRKDDKDQSKNQEDQRNSSQEDLSRAMGLDDLLKSDSAFSFENDSTVLDDDFVREDMTDAEDVFDTNVPTSPTYVGTQGKAITNIGSDIFVKGNSPPHVEVSAEHVAEPTKATSSSAKESWLETLPLREVHYFTSSDALAKKNDRSPILSWMYDSEKHLYLVKRKNGRIEYFANMHDFESLPGYDLRALNKAPFYNLGNNGHARNFASFLDRECVSDFKIMKTAKCKRANPMTGFLDIHCTDREFTVADPMDLLKFGKEDMLRLSKQRFFMPEENEKDTKPFIKVLATTLVKGLYTGGGDHSADVEIL</sequence>
<comment type="caution">
    <text evidence="1">The sequence shown here is derived from an EMBL/GenBank/DDBJ whole genome shotgun (WGS) entry which is preliminary data.</text>
</comment>
<dbReference type="Proteomes" id="UP001056120">
    <property type="component" value="Linkage Group LG21"/>
</dbReference>
<evidence type="ECO:0000313" key="1">
    <source>
        <dbReference type="EMBL" id="KAI3733238.1"/>
    </source>
</evidence>
<accession>A0ACB9CG15</accession>
<organism evidence="1 2">
    <name type="scientific">Smallanthus sonchifolius</name>
    <dbReference type="NCBI Taxonomy" id="185202"/>
    <lineage>
        <taxon>Eukaryota</taxon>
        <taxon>Viridiplantae</taxon>
        <taxon>Streptophyta</taxon>
        <taxon>Embryophyta</taxon>
        <taxon>Tracheophyta</taxon>
        <taxon>Spermatophyta</taxon>
        <taxon>Magnoliopsida</taxon>
        <taxon>eudicotyledons</taxon>
        <taxon>Gunneridae</taxon>
        <taxon>Pentapetalae</taxon>
        <taxon>asterids</taxon>
        <taxon>campanulids</taxon>
        <taxon>Asterales</taxon>
        <taxon>Asteraceae</taxon>
        <taxon>Asteroideae</taxon>
        <taxon>Heliantheae alliance</taxon>
        <taxon>Millerieae</taxon>
        <taxon>Smallanthus</taxon>
    </lineage>
</organism>